<evidence type="ECO:0000313" key="8">
    <source>
        <dbReference type="Proteomes" id="UP001642409"/>
    </source>
</evidence>
<keyword evidence="4" id="KW-0539">Nucleus</keyword>
<evidence type="ECO:0000256" key="3">
    <source>
        <dbReference type="ARBA" id="ARBA00023163"/>
    </source>
</evidence>
<keyword evidence="1" id="KW-0805">Transcription regulation</keyword>
<name>A0AA86QVH6_9EUKA</name>
<evidence type="ECO:0000259" key="5">
    <source>
        <dbReference type="PROSITE" id="PS51293"/>
    </source>
</evidence>
<evidence type="ECO:0000256" key="4">
    <source>
        <dbReference type="ARBA" id="ARBA00023242"/>
    </source>
</evidence>
<dbReference type="CDD" id="cd00167">
    <property type="entry name" value="SANT"/>
    <property type="match status" value="1"/>
</dbReference>
<dbReference type="InterPro" id="IPR006447">
    <property type="entry name" value="Myb_dom_plants"/>
</dbReference>
<accession>A0AA86QVH6</accession>
<dbReference type="SMART" id="SM00717">
    <property type="entry name" value="SANT"/>
    <property type="match status" value="1"/>
</dbReference>
<evidence type="ECO:0000256" key="2">
    <source>
        <dbReference type="ARBA" id="ARBA00023125"/>
    </source>
</evidence>
<dbReference type="GO" id="GO:0003677">
    <property type="term" value="F:DNA binding"/>
    <property type="evidence" value="ECO:0007669"/>
    <property type="project" value="UniProtKB-KW"/>
</dbReference>
<dbReference type="Gene3D" id="1.10.10.60">
    <property type="entry name" value="Homeodomain-like"/>
    <property type="match status" value="1"/>
</dbReference>
<evidence type="ECO:0000313" key="7">
    <source>
        <dbReference type="EMBL" id="CAL6076988.1"/>
    </source>
</evidence>
<dbReference type="NCBIfam" id="TIGR01557">
    <property type="entry name" value="myb_SHAQKYF"/>
    <property type="match status" value="1"/>
</dbReference>
<protein>
    <submittedName>
        <fullName evidence="6">Myb-like DNA-binding domain-containing protein</fullName>
    </submittedName>
    <submittedName>
        <fullName evidence="7">Myb-like_DNA-binding domain-containing protein</fullName>
    </submittedName>
</protein>
<keyword evidence="2 6" id="KW-0238">DNA-binding</keyword>
<dbReference type="SUPFAM" id="SSF46689">
    <property type="entry name" value="Homeodomain-like"/>
    <property type="match status" value="1"/>
</dbReference>
<gene>
    <name evidence="6" type="ORF">HINF_LOCUS51582</name>
    <name evidence="7" type="ORF">HINF_LOCUS57956</name>
</gene>
<dbReference type="PROSITE" id="PS51293">
    <property type="entry name" value="SANT"/>
    <property type="match status" value="1"/>
</dbReference>
<keyword evidence="3" id="KW-0804">Transcription</keyword>
<dbReference type="PANTHER" id="PTHR12802">
    <property type="entry name" value="SWI/SNF COMPLEX-RELATED"/>
    <property type="match status" value="1"/>
</dbReference>
<organism evidence="6">
    <name type="scientific">Hexamita inflata</name>
    <dbReference type="NCBI Taxonomy" id="28002"/>
    <lineage>
        <taxon>Eukaryota</taxon>
        <taxon>Metamonada</taxon>
        <taxon>Diplomonadida</taxon>
        <taxon>Hexamitidae</taxon>
        <taxon>Hexamitinae</taxon>
        <taxon>Hexamita</taxon>
    </lineage>
</organism>
<dbReference type="Proteomes" id="UP001642409">
    <property type="component" value="Unassembled WGS sequence"/>
</dbReference>
<evidence type="ECO:0000256" key="1">
    <source>
        <dbReference type="ARBA" id="ARBA00023015"/>
    </source>
</evidence>
<keyword evidence="8" id="KW-1185">Reference proteome</keyword>
<dbReference type="AlphaFoldDB" id="A0AA86QVH6"/>
<dbReference type="InterPro" id="IPR009057">
    <property type="entry name" value="Homeodomain-like_sf"/>
</dbReference>
<reference evidence="7 8" key="2">
    <citation type="submission" date="2024-07" db="EMBL/GenBank/DDBJ databases">
        <authorList>
            <person name="Akdeniz Z."/>
        </authorList>
    </citation>
    <scope>NUCLEOTIDE SEQUENCE [LARGE SCALE GENOMIC DNA]</scope>
</reference>
<sequence>MTQDQCDLDILFSIFPEELSQQTNSQPNKHQNEIQSHFAEQPIINTRKNNQSSYKHQPPTRIRWTTQEHVLFLKALLQHGRREHSRISAEVGSKSVAQCTSHSQKFFIQLKNQYNKGQFDYISVFEAEQIQVKFPNAFKN</sequence>
<dbReference type="InterPro" id="IPR001005">
    <property type="entry name" value="SANT/Myb"/>
</dbReference>
<proteinExistence type="predicted"/>
<evidence type="ECO:0000313" key="6">
    <source>
        <dbReference type="EMBL" id="CAI9963937.1"/>
    </source>
</evidence>
<dbReference type="EMBL" id="CAXDID020000322">
    <property type="protein sequence ID" value="CAL6076988.1"/>
    <property type="molecule type" value="Genomic_DNA"/>
</dbReference>
<feature type="domain" description="SANT" evidence="5">
    <location>
        <begin position="63"/>
        <end position="115"/>
    </location>
</feature>
<dbReference type="Pfam" id="PF00249">
    <property type="entry name" value="Myb_DNA-binding"/>
    <property type="match status" value="1"/>
</dbReference>
<dbReference type="InterPro" id="IPR017884">
    <property type="entry name" value="SANT_dom"/>
</dbReference>
<dbReference type="EMBL" id="CATOUU010000971">
    <property type="protein sequence ID" value="CAI9963937.1"/>
    <property type="molecule type" value="Genomic_DNA"/>
</dbReference>
<dbReference type="PANTHER" id="PTHR12802:SF177">
    <property type="entry name" value="PROTEIN CCA1"/>
    <property type="match status" value="1"/>
</dbReference>
<comment type="caution">
    <text evidence="6">The sequence shown here is derived from an EMBL/GenBank/DDBJ whole genome shotgun (WGS) entry which is preliminary data.</text>
</comment>
<reference evidence="6" key="1">
    <citation type="submission" date="2023-06" db="EMBL/GenBank/DDBJ databases">
        <authorList>
            <person name="Kurt Z."/>
        </authorList>
    </citation>
    <scope>NUCLEOTIDE SEQUENCE</scope>
</reference>